<dbReference type="EMBL" id="FQVH01000001">
    <property type="protein sequence ID" value="SHE37077.1"/>
    <property type="molecule type" value="Genomic_DNA"/>
</dbReference>
<feature type="transmembrane region" description="Helical" evidence="7">
    <location>
        <begin position="21"/>
        <end position="45"/>
    </location>
</feature>
<dbReference type="GO" id="GO:0005886">
    <property type="term" value="C:plasma membrane"/>
    <property type="evidence" value="ECO:0007669"/>
    <property type="project" value="UniProtKB-SubCell"/>
</dbReference>
<feature type="transmembrane region" description="Helical" evidence="7">
    <location>
        <begin position="145"/>
        <end position="164"/>
    </location>
</feature>
<dbReference type="PANTHER" id="PTHR30193">
    <property type="entry name" value="ABC TRANSPORTER PERMEASE PROTEIN"/>
    <property type="match status" value="1"/>
</dbReference>
<feature type="transmembrane region" description="Helical" evidence="7">
    <location>
        <begin position="120"/>
        <end position="139"/>
    </location>
</feature>
<dbReference type="STRING" id="1121256.SAMN02746089_00158"/>
<dbReference type="InterPro" id="IPR035906">
    <property type="entry name" value="MetI-like_sf"/>
</dbReference>
<gene>
    <name evidence="9" type="ORF">SAMN02746089_00158</name>
</gene>
<keyword evidence="5 7" id="KW-1133">Transmembrane helix</keyword>
<dbReference type="CDD" id="cd06261">
    <property type="entry name" value="TM_PBP2"/>
    <property type="match status" value="1"/>
</dbReference>
<dbReference type="InterPro" id="IPR051393">
    <property type="entry name" value="ABC_transporter_permease"/>
</dbReference>
<evidence type="ECO:0000256" key="3">
    <source>
        <dbReference type="ARBA" id="ARBA00022475"/>
    </source>
</evidence>
<dbReference type="AlphaFoldDB" id="A0A1M4SYH2"/>
<dbReference type="PROSITE" id="PS50928">
    <property type="entry name" value="ABC_TM1"/>
    <property type="match status" value="1"/>
</dbReference>
<name>A0A1M4SYH2_9THEO</name>
<dbReference type="GO" id="GO:0055085">
    <property type="term" value="P:transmembrane transport"/>
    <property type="evidence" value="ECO:0007669"/>
    <property type="project" value="InterPro"/>
</dbReference>
<keyword evidence="4 7" id="KW-0812">Transmembrane</keyword>
<dbReference type="Pfam" id="PF00528">
    <property type="entry name" value="BPD_transp_1"/>
    <property type="match status" value="1"/>
</dbReference>
<evidence type="ECO:0000256" key="7">
    <source>
        <dbReference type="RuleBase" id="RU363032"/>
    </source>
</evidence>
<feature type="domain" description="ABC transmembrane type-1" evidence="8">
    <location>
        <begin position="83"/>
        <end position="294"/>
    </location>
</feature>
<reference evidence="9 10" key="1">
    <citation type="submission" date="2016-11" db="EMBL/GenBank/DDBJ databases">
        <authorList>
            <person name="Jaros S."/>
            <person name="Januszkiewicz K."/>
            <person name="Wedrychowicz H."/>
        </authorList>
    </citation>
    <scope>NUCLEOTIDE SEQUENCE [LARGE SCALE GENOMIC DNA]</scope>
    <source>
        <strain evidence="9 10">DSM 17918</strain>
    </source>
</reference>
<dbReference type="Proteomes" id="UP000184088">
    <property type="component" value="Unassembled WGS sequence"/>
</dbReference>
<protein>
    <submittedName>
        <fullName evidence="9">Carbohydrate ABC transporter membrane protein 1, CUT1 family (TC 3.A.1.1.-)</fullName>
    </submittedName>
</protein>
<keyword evidence="10" id="KW-1185">Reference proteome</keyword>
<evidence type="ECO:0000313" key="9">
    <source>
        <dbReference type="EMBL" id="SHE37077.1"/>
    </source>
</evidence>
<dbReference type="PANTHER" id="PTHR30193:SF1">
    <property type="entry name" value="ABC TRANSPORTER PERMEASE PROTEIN YESP-RELATED"/>
    <property type="match status" value="1"/>
</dbReference>
<evidence type="ECO:0000256" key="1">
    <source>
        <dbReference type="ARBA" id="ARBA00004651"/>
    </source>
</evidence>
<proteinExistence type="inferred from homology"/>
<feature type="transmembrane region" description="Helical" evidence="7">
    <location>
        <begin position="221"/>
        <end position="241"/>
    </location>
</feature>
<feature type="transmembrane region" description="Helical" evidence="7">
    <location>
        <begin position="273"/>
        <end position="295"/>
    </location>
</feature>
<dbReference type="InterPro" id="IPR000515">
    <property type="entry name" value="MetI-like"/>
</dbReference>
<keyword evidence="6 7" id="KW-0472">Membrane</keyword>
<keyword evidence="2 7" id="KW-0813">Transport</keyword>
<keyword evidence="3" id="KW-1003">Cell membrane</keyword>
<sequence length="308" mass="35451">MVNVQRLPYRRLRFSKETRRNLKAGLLFISPWLLGFIMFTLYPVIASFYYSFTSYDVLTPPKWVGFSNYAQLFTKDNLFWKSLYNTFYYTIFSVPLSMVFGIALAALLNMKVKGMAVYRTIYYLPTIVPVVASSVLWMWMLDPQIGIINGILQSLGIPGPGWLIDPKWSKPALIMMSLWGVGGSMLIYLAGMQDVPQELYESVEIDGGVWWHKFRYITLPMISPVIFFNLIMGMIGAFQYFTQAYVMTQGGPMDSTLFYSLYLFNNAFRYMHMGYASALAWILFVIILIATLIVFNSSARWVYYGGAR</sequence>
<organism evidence="9 10">
    <name type="scientific">Caldanaerobius fijiensis DSM 17918</name>
    <dbReference type="NCBI Taxonomy" id="1121256"/>
    <lineage>
        <taxon>Bacteria</taxon>
        <taxon>Bacillati</taxon>
        <taxon>Bacillota</taxon>
        <taxon>Clostridia</taxon>
        <taxon>Thermoanaerobacterales</taxon>
        <taxon>Thermoanaerobacteraceae</taxon>
        <taxon>Caldanaerobius</taxon>
    </lineage>
</organism>
<dbReference type="Gene3D" id="1.10.3720.10">
    <property type="entry name" value="MetI-like"/>
    <property type="match status" value="1"/>
</dbReference>
<comment type="subcellular location">
    <subcellularLocation>
        <location evidence="1 7">Cell membrane</location>
        <topology evidence="1 7">Multi-pass membrane protein</topology>
    </subcellularLocation>
</comment>
<evidence type="ECO:0000256" key="5">
    <source>
        <dbReference type="ARBA" id="ARBA00022989"/>
    </source>
</evidence>
<comment type="similarity">
    <text evidence="7">Belongs to the binding-protein-dependent transport system permease family.</text>
</comment>
<evidence type="ECO:0000256" key="2">
    <source>
        <dbReference type="ARBA" id="ARBA00022448"/>
    </source>
</evidence>
<dbReference type="SUPFAM" id="SSF161098">
    <property type="entry name" value="MetI-like"/>
    <property type="match status" value="1"/>
</dbReference>
<feature type="transmembrane region" description="Helical" evidence="7">
    <location>
        <begin position="87"/>
        <end position="108"/>
    </location>
</feature>
<feature type="transmembrane region" description="Helical" evidence="7">
    <location>
        <begin position="171"/>
        <end position="191"/>
    </location>
</feature>
<evidence type="ECO:0000256" key="6">
    <source>
        <dbReference type="ARBA" id="ARBA00023136"/>
    </source>
</evidence>
<evidence type="ECO:0000259" key="8">
    <source>
        <dbReference type="PROSITE" id="PS50928"/>
    </source>
</evidence>
<accession>A0A1M4SYH2</accession>
<evidence type="ECO:0000313" key="10">
    <source>
        <dbReference type="Proteomes" id="UP000184088"/>
    </source>
</evidence>
<evidence type="ECO:0000256" key="4">
    <source>
        <dbReference type="ARBA" id="ARBA00022692"/>
    </source>
</evidence>